<dbReference type="Proteomes" id="UP001238163">
    <property type="component" value="Unassembled WGS sequence"/>
</dbReference>
<dbReference type="SUPFAM" id="SSF48208">
    <property type="entry name" value="Six-hairpin glycosidases"/>
    <property type="match status" value="1"/>
</dbReference>
<dbReference type="RefSeq" id="WP_307259205.1">
    <property type="nucleotide sequence ID" value="NZ_JAUSVL010000001.1"/>
</dbReference>
<gene>
    <name evidence="1" type="ORF">J3R75_000153</name>
</gene>
<evidence type="ECO:0000313" key="1">
    <source>
        <dbReference type="EMBL" id="MDQ0288046.1"/>
    </source>
</evidence>
<protein>
    <submittedName>
        <fullName evidence="1">Uncharacterized protein</fullName>
    </submittedName>
</protein>
<dbReference type="GO" id="GO:0005975">
    <property type="term" value="P:carbohydrate metabolic process"/>
    <property type="evidence" value="ECO:0007669"/>
    <property type="project" value="InterPro"/>
</dbReference>
<sequence length="362" mass="39428">MIFSGGYVSDADGLNHLRLFLGCQNGPEGRALRSGAWIPPHAIADHILLDGRPVFYPGTYSAGEDQGGEPWGIVPPVNNHYDVIWLAHMLWSRCGDGAFLREEVNGLSLYERLTLAYGAPSTDAQTGLVVTTPDKRAVGFIFCDSIYMTGKLLMASLLRYRASRQLAELARCLGCAGDAVFFGGEAARIARHIPETFVCPGETGVWLRACTGVSAQPDVWGSIYAVYMDVLPIDVAAAVRTELAAALQNGRIEEDGAIRHVPIGCDASEKSAWERTQTPHNRYQNGAFWHMPTGWLVAVLAQSQPELANALATRFVKHMRDNAFTKGEAFGAPWECIGWNGEARQNPVFAACITMPFAALKE</sequence>
<dbReference type="Gene3D" id="1.50.10.10">
    <property type="match status" value="1"/>
</dbReference>
<dbReference type="InterPro" id="IPR012341">
    <property type="entry name" value="6hp_glycosidase-like_sf"/>
</dbReference>
<proteinExistence type="predicted"/>
<comment type="caution">
    <text evidence="1">The sequence shown here is derived from an EMBL/GenBank/DDBJ whole genome shotgun (WGS) entry which is preliminary data.</text>
</comment>
<keyword evidence="2" id="KW-1185">Reference proteome</keyword>
<dbReference type="EMBL" id="JAUSVL010000001">
    <property type="protein sequence ID" value="MDQ0288046.1"/>
    <property type="molecule type" value="Genomic_DNA"/>
</dbReference>
<accession>A0AAE3VCV4</accession>
<reference evidence="1" key="1">
    <citation type="submission" date="2023-07" db="EMBL/GenBank/DDBJ databases">
        <title>Genomic Encyclopedia of Type Strains, Phase IV (KMG-IV): sequencing the most valuable type-strain genomes for metagenomic binning, comparative biology and taxonomic classification.</title>
        <authorList>
            <person name="Goeker M."/>
        </authorList>
    </citation>
    <scope>NUCLEOTIDE SEQUENCE</scope>
    <source>
        <strain evidence="1">DSM 24202</strain>
    </source>
</reference>
<dbReference type="InterPro" id="IPR008928">
    <property type="entry name" value="6-hairpin_glycosidase_sf"/>
</dbReference>
<evidence type="ECO:0000313" key="2">
    <source>
        <dbReference type="Proteomes" id="UP001238163"/>
    </source>
</evidence>
<dbReference type="AlphaFoldDB" id="A0AAE3VCV4"/>
<organism evidence="1 2">
    <name type="scientific">Oligosphaera ethanolica</name>
    <dbReference type="NCBI Taxonomy" id="760260"/>
    <lineage>
        <taxon>Bacteria</taxon>
        <taxon>Pseudomonadati</taxon>
        <taxon>Lentisphaerota</taxon>
        <taxon>Oligosphaeria</taxon>
        <taxon>Oligosphaerales</taxon>
        <taxon>Oligosphaeraceae</taxon>
        <taxon>Oligosphaera</taxon>
    </lineage>
</organism>
<name>A0AAE3VCV4_9BACT</name>